<accession>G2EHG1</accession>
<dbReference type="Proteomes" id="UP000003730">
    <property type="component" value="Unassembled WGS sequence"/>
</dbReference>
<dbReference type="eggNOG" id="COG4886">
    <property type="taxonomic scope" value="Bacteria"/>
</dbReference>
<proteinExistence type="predicted"/>
<reference evidence="4 5" key="1">
    <citation type="journal article" date="2008" name="Int. J. Syst. Evol. Microbiol.">
        <title>Bizionia argentinensis sp. nov., isolated from surface marine water in Antarctica.</title>
        <authorList>
            <person name="Bercovich A."/>
            <person name="Vazquez S.C."/>
            <person name="Yankilevich P."/>
            <person name="Coria S.H."/>
            <person name="Foti M."/>
            <person name="Hernandez E."/>
            <person name="Vidal A."/>
            <person name="Ruberto L."/>
            <person name="Melo C."/>
            <person name="Marenssi S."/>
            <person name="Criscuolo M."/>
            <person name="Memoli M."/>
            <person name="Arguelles M."/>
            <person name="Mac Cormack W.P."/>
        </authorList>
    </citation>
    <scope>NUCLEOTIDE SEQUENCE [LARGE SCALE GENOMIC DNA]</scope>
    <source>
        <strain evidence="4 5">JUB59</strain>
    </source>
</reference>
<evidence type="ECO:0000259" key="3">
    <source>
        <dbReference type="Pfam" id="PF18962"/>
    </source>
</evidence>
<feature type="signal peptide" evidence="2">
    <location>
        <begin position="1"/>
        <end position="21"/>
    </location>
</feature>
<evidence type="ECO:0000256" key="2">
    <source>
        <dbReference type="SAM" id="SignalP"/>
    </source>
</evidence>
<feature type="chain" id="PRO_5003428764" evidence="2">
    <location>
        <begin position="22"/>
        <end position="324"/>
    </location>
</feature>
<dbReference type="OrthoDB" id="1081439at2"/>
<keyword evidence="1 2" id="KW-0732">Signal</keyword>
<dbReference type="AlphaFoldDB" id="G2EHG1"/>
<protein>
    <submittedName>
        <fullName evidence="4">T9SS type A sorting domain-containing protein</fullName>
    </submittedName>
</protein>
<dbReference type="RefSeq" id="WP_008639632.1">
    <property type="nucleotide sequence ID" value="NZ_AFXZ01000067.1"/>
</dbReference>
<sequence>MKKTTFLLLAIFTAFQSWTFAQCPGTPDPGYTCVPDVAFEQALITYNYDSLGVLDGQILTADAIAVTGTFGFSNKGIADLTGLEAFVNLEELNLSYNTGITTLDLSANVNLVELNLEGCSGLSSLNVTGLTFLEEINVYDTALTTVDLLTNTGLLTFNARNASLQSIDFSGNTLLSNVNVRNNALLFIDMRNGNNANTVFRADNNVGPGCIIVDDETESNLVSWNLGELTLYETEGACPTFSTGKTNVVAFSIYPNPASGSINISSNLNQKTKLAVYNITGKLVLSNTISFGENRLNISSLSSGVYLMRVSTPAKTITKKLIIK</sequence>
<dbReference type="NCBIfam" id="TIGR04183">
    <property type="entry name" value="Por_Secre_tail"/>
    <property type="match status" value="1"/>
</dbReference>
<dbReference type="InterPro" id="IPR026444">
    <property type="entry name" value="Secre_tail"/>
</dbReference>
<dbReference type="EMBL" id="AFXZ01000067">
    <property type="protein sequence ID" value="EGV42189.1"/>
    <property type="molecule type" value="Genomic_DNA"/>
</dbReference>
<dbReference type="Pfam" id="PF18962">
    <property type="entry name" value="Por_Secre_tail"/>
    <property type="match status" value="1"/>
</dbReference>
<feature type="domain" description="Secretion system C-terminal sorting" evidence="3">
    <location>
        <begin position="253"/>
        <end position="323"/>
    </location>
</feature>
<gene>
    <name evidence="4" type="ORF">BZARG_548</name>
</gene>
<comment type="caution">
    <text evidence="4">The sequence shown here is derived from an EMBL/GenBank/DDBJ whole genome shotgun (WGS) entry which is preliminary data.</text>
</comment>
<dbReference type="PATRIC" id="fig|1046627.3.peg.2937"/>
<dbReference type="STRING" id="1046627.BZARG_548"/>
<dbReference type="Gene3D" id="3.80.10.10">
    <property type="entry name" value="Ribonuclease Inhibitor"/>
    <property type="match status" value="1"/>
</dbReference>
<evidence type="ECO:0000313" key="4">
    <source>
        <dbReference type="EMBL" id="EGV42189.1"/>
    </source>
</evidence>
<dbReference type="InterPro" id="IPR032675">
    <property type="entry name" value="LRR_dom_sf"/>
</dbReference>
<organism evidence="4 5">
    <name type="scientific">Bizionia argentinensis JUB59</name>
    <dbReference type="NCBI Taxonomy" id="1046627"/>
    <lineage>
        <taxon>Bacteria</taxon>
        <taxon>Pseudomonadati</taxon>
        <taxon>Bacteroidota</taxon>
        <taxon>Flavobacteriia</taxon>
        <taxon>Flavobacteriales</taxon>
        <taxon>Flavobacteriaceae</taxon>
        <taxon>Bizionia</taxon>
    </lineage>
</organism>
<dbReference type="SUPFAM" id="SSF52058">
    <property type="entry name" value="L domain-like"/>
    <property type="match status" value="1"/>
</dbReference>
<keyword evidence="5" id="KW-1185">Reference proteome</keyword>
<evidence type="ECO:0000256" key="1">
    <source>
        <dbReference type="ARBA" id="ARBA00022729"/>
    </source>
</evidence>
<evidence type="ECO:0000313" key="5">
    <source>
        <dbReference type="Proteomes" id="UP000003730"/>
    </source>
</evidence>
<name>G2EHG1_9FLAO</name>
<dbReference type="Pfam" id="PF23952">
    <property type="entry name" value="LRR_EndoS"/>
    <property type="match status" value="1"/>
</dbReference>